<feature type="non-terminal residue" evidence="2">
    <location>
        <position position="68"/>
    </location>
</feature>
<dbReference type="AlphaFoldDB" id="A0AAN5HZR2"/>
<organism evidence="2 3">
    <name type="scientific">Pristionchus mayeri</name>
    <dbReference type="NCBI Taxonomy" id="1317129"/>
    <lineage>
        <taxon>Eukaryota</taxon>
        <taxon>Metazoa</taxon>
        <taxon>Ecdysozoa</taxon>
        <taxon>Nematoda</taxon>
        <taxon>Chromadorea</taxon>
        <taxon>Rhabditida</taxon>
        <taxon>Rhabditina</taxon>
        <taxon>Diplogasteromorpha</taxon>
        <taxon>Diplogasteroidea</taxon>
        <taxon>Neodiplogasteridae</taxon>
        <taxon>Pristionchus</taxon>
    </lineage>
</organism>
<keyword evidence="3" id="KW-1185">Reference proteome</keyword>
<protein>
    <recommendedName>
        <fullName evidence="4">G protein-coupled receptor</fullName>
    </recommendedName>
</protein>
<evidence type="ECO:0000256" key="1">
    <source>
        <dbReference type="SAM" id="Phobius"/>
    </source>
</evidence>
<keyword evidence="1" id="KW-0472">Membrane</keyword>
<gene>
    <name evidence="2" type="ORF">PMAYCL1PPCAC_16800</name>
</gene>
<dbReference type="EMBL" id="BTRK01000004">
    <property type="protein sequence ID" value="GMR46605.1"/>
    <property type="molecule type" value="Genomic_DNA"/>
</dbReference>
<feature type="non-terminal residue" evidence="2">
    <location>
        <position position="1"/>
    </location>
</feature>
<evidence type="ECO:0000313" key="2">
    <source>
        <dbReference type="EMBL" id="GMR46605.1"/>
    </source>
</evidence>
<accession>A0AAN5HZR2</accession>
<evidence type="ECO:0000313" key="3">
    <source>
        <dbReference type="Proteomes" id="UP001328107"/>
    </source>
</evidence>
<keyword evidence="1" id="KW-0812">Transmembrane</keyword>
<dbReference type="InterPro" id="IPR019421">
    <property type="entry name" value="7TM_GPCR_serpentine_rcpt_Srd"/>
</dbReference>
<proteinExistence type="predicted"/>
<keyword evidence="1" id="KW-1133">Transmembrane helix</keyword>
<feature type="transmembrane region" description="Helical" evidence="1">
    <location>
        <begin position="20"/>
        <end position="39"/>
    </location>
</feature>
<dbReference type="Proteomes" id="UP001328107">
    <property type="component" value="Unassembled WGS sequence"/>
</dbReference>
<evidence type="ECO:0008006" key="4">
    <source>
        <dbReference type="Google" id="ProtNLM"/>
    </source>
</evidence>
<comment type="caution">
    <text evidence="2">The sequence shown here is derived from an EMBL/GenBank/DDBJ whole genome shotgun (WGS) entry which is preliminary data.</text>
</comment>
<sequence length="68" mass="7827">DASSRFISGHTKLEKGILNFVWVFQCMNMGPIVLAILIFRLKILRTLDSSATIMSERTRHQHRNLTNV</sequence>
<name>A0AAN5HZR2_9BILA</name>
<dbReference type="Pfam" id="PF10317">
    <property type="entry name" value="7TM_GPCR_Srd"/>
    <property type="match status" value="1"/>
</dbReference>
<reference evidence="3" key="1">
    <citation type="submission" date="2022-10" db="EMBL/GenBank/DDBJ databases">
        <title>Genome assembly of Pristionchus species.</title>
        <authorList>
            <person name="Yoshida K."/>
            <person name="Sommer R.J."/>
        </authorList>
    </citation>
    <scope>NUCLEOTIDE SEQUENCE [LARGE SCALE GENOMIC DNA]</scope>
    <source>
        <strain evidence="3">RS5460</strain>
    </source>
</reference>